<dbReference type="STRING" id="1121895.GCA_000378485_03380"/>
<dbReference type="InterPro" id="IPR036890">
    <property type="entry name" value="HATPase_C_sf"/>
</dbReference>
<keyword evidence="4" id="KW-0472">Membrane</keyword>
<organism evidence="6 7">
    <name type="scientific">Flavobacterium rivuli WB 3.3-2 = DSM 21788</name>
    <dbReference type="NCBI Taxonomy" id="1121895"/>
    <lineage>
        <taxon>Bacteria</taxon>
        <taxon>Pseudomonadati</taxon>
        <taxon>Bacteroidota</taxon>
        <taxon>Flavobacteriia</taxon>
        <taxon>Flavobacteriales</taxon>
        <taxon>Flavobacteriaceae</taxon>
        <taxon>Flavobacterium</taxon>
    </lineage>
</organism>
<keyword evidence="7" id="KW-1185">Reference proteome</keyword>
<dbReference type="SMART" id="SM00028">
    <property type="entry name" value="TPR"/>
    <property type="match status" value="2"/>
</dbReference>
<dbReference type="SMART" id="SM00388">
    <property type="entry name" value="HisKA"/>
    <property type="match status" value="1"/>
</dbReference>
<evidence type="ECO:0000256" key="2">
    <source>
        <dbReference type="ARBA" id="ARBA00012438"/>
    </source>
</evidence>
<dbReference type="InterPro" id="IPR003661">
    <property type="entry name" value="HisK_dim/P_dom"/>
</dbReference>
<dbReference type="InterPro" id="IPR003594">
    <property type="entry name" value="HATPase_dom"/>
</dbReference>
<dbReference type="SUPFAM" id="SSF47384">
    <property type="entry name" value="Homodimeric domain of signal transducing histidine kinase"/>
    <property type="match status" value="1"/>
</dbReference>
<dbReference type="PROSITE" id="PS50109">
    <property type="entry name" value="HIS_KIN"/>
    <property type="match status" value="1"/>
</dbReference>
<evidence type="ECO:0000313" key="6">
    <source>
        <dbReference type="EMBL" id="KGO86188.1"/>
    </source>
</evidence>
<dbReference type="PANTHER" id="PTHR43065">
    <property type="entry name" value="SENSOR HISTIDINE KINASE"/>
    <property type="match status" value="1"/>
</dbReference>
<keyword evidence="4" id="KW-1133">Transmembrane helix</keyword>
<dbReference type="AlphaFoldDB" id="A0A0A2M446"/>
<evidence type="ECO:0000313" key="7">
    <source>
        <dbReference type="Proteomes" id="UP000030152"/>
    </source>
</evidence>
<feature type="transmembrane region" description="Helical" evidence="4">
    <location>
        <begin position="360"/>
        <end position="377"/>
    </location>
</feature>
<dbReference type="Pfam" id="PF02518">
    <property type="entry name" value="HATPase_c"/>
    <property type="match status" value="1"/>
</dbReference>
<dbReference type="Pfam" id="PF13181">
    <property type="entry name" value="TPR_8"/>
    <property type="match status" value="2"/>
</dbReference>
<dbReference type="InterPro" id="IPR011990">
    <property type="entry name" value="TPR-like_helical_dom_sf"/>
</dbReference>
<dbReference type="SUPFAM" id="SSF55874">
    <property type="entry name" value="ATPase domain of HSP90 chaperone/DNA topoisomerase II/histidine kinase"/>
    <property type="match status" value="1"/>
</dbReference>
<keyword evidence="4" id="KW-0812">Transmembrane</keyword>
<dbReference type="Gene3D" id="1.25.40.10">
    <property type="entry name" value="Tetratricopeptide repeat domain"/>
    <property type="match status" value="2"/>
</dbReference>
<evidence type="ECO:0000256" key="1">
    <source>
        <dbReference type="ARBA" id="ARBA00000085"/>
    </source>
</evidence>
<dbReference type="eggNOG" id="COG4191">
    <property type="taxonomic scope" value="Bacteria"/>
</dbReference>
<dbReference type="Proteomes" id="UP000030152">
    <property type="component" value="Unassembled WGS sequence"/>
</dbReference>
<dbReference type="CDD" id="cd00082">
    <property type="entry name" value="HisKA"/>
    <property type="match status" value="1"/>
</dbReference>
<dbReference type="PRINTS" id="PR00344">
    <property type="entry name" value="BCTRLSENSOR"/>
</dbReference>
<keyword evidence="3" id="KW-0597">Phosphoprotein</keyword>
<evidence type="ECO:0000256" key="3">
    <source>
        <dbReference type="ARBA" id="ARBA00022553"/>
    </source>
</evidence>
<protein>
    <recommendedName>
        <fullName evidence="2">histidine kinase</fullName>
        <ecNumber evidence="2">2.7.13.3</ecNumber>
    </recommendedName>
</protein>
<dbReference type="GO" id="GO:0000155">
    <property type="term" value="F:phosphorelay sensor kinase activity"/>
    <property type="evidence" value="ECO:0007669"/>
    <property type="project" value="InterPro"/>
</dbReference>
<proteinExistence type="predicted"/>
<evidence type="ECO:0000256" key="4">
    <source>
        <dbReference type="SAM" id="Phobius"/>
    </source>
</evidence>
<reference evidence="6 7" key="1">
    <citation type="submission" date="2013-09" db="EMBL/GenBank/DDBJ databases">
        <authorList>
            <person name="Zeng Z."/>
            <person name="Chen C."/>
        </authorList>
    </citation>
    <scope>NUCLEOTIDE SEQUENCE [LARGE SCALE GENOMIC DNA]</scope>
    <source>
        <strain evidence="6 7">WB 3.3-2</strain>
    </source>
</reference>
<dbReference type="SUPFAM" id="SSF48452">
    <property type="entry name" value="TPR-like"/>
    <property type="match status" value="2"/>
</dbReference>
<dbReference type="Gene3D" id="3.30.565.10">
    <property type="entry name" value="Histidine kinase-like ATPase, C-terminal domain"/>
    <property type="match status" value="1"/>
</dbReference>
<name>A0A0A2M446_9FLAO</name>
<dbReference type="PANTHER" id="PTHR43065:SF42">
    <property type="entry name" value="TWO-COMPONENT SENSOR PPRA"/>
    <property type="match status" value="1"/>
</dbReference>
<sequence length="659" mass="74308">MKKSLLIFLITLPLYVFAQISPKKESELKRQFAKAAHDTTKINIAGQLGGSYRFSNIDSSMVYLNRALKMNDKLPNQYATFAVQKKAYLLSLRGATELEAGRLPESLQSQFEAYRIGKDLNDESIMAIALNRIGNTYMELGDYTKANDYYVQSKNLFKAVGNTGMYYNEVSNIGNIYDLLKVPDSTLYYQTLVYNAHIKNPQNRYDFTIPEIMFRMGNAYKLNGDTNKAMNFYKRGIAEANIDNDIRNLTMNNLFLAKLYNELKVPDSAMKYARNAMQSGRAVSFRKGLYDASLLLSDLYKNKGEYNNAHQYLSVAMAEKDSLMGAERFRELQKIVLNEQERQREATAKRIALQNSQRQYVLIAGICIFLIIVFILYRNNRQNKRINKKLESTLTNLKSTQSQLIQSEKMASLGELTAGIAHEIQNPLNFVNNFSDVSIELLEEMQEEIDKGDIEEANAIAVDIKQNLEKIAHHGRRADGIVKGMLQHSQSSTGQKELTDINELTDEFLRLAYHGLRAKDKTFNADLVTNFSESLPKIPVIPQDIGRVLLNLFNNAFYATQEKSKQSQFTISSYKPVIKVTTWQKDNAIMIAIKDNGNGIPNAIKDKILQPFFTTKPTGAGTGLGLSLSYDIVVKAHGGTIEIIGNEGEGAEFTISLPV</sequence>
<dbReference type="SMART" id="SM00387">
    <property type="entry name" value="HATPase_c"/>
    <property type="match status" value="1"/>
</dbReference>
<dbReference type="EMBL" id="JRLX01000013">
    <property type="protein sequence ID" value="KGO86188.1"/>
    <property type="molecule type" value="Genomic_DNA"/>
</dbReference>
<dbReference type="InterPro" id="IPR036097">
    <property type="entry name" value="HisK_dim/P_sf"/>
</dbReference>
<dbReference type="EC" id="2.7.13.3" evidence="2"/>
<comment type="caution">
    <text evidence="6">The sequence shown here is derived from an EMBL/GenBank/DDBJ whole genome shotgun (WGS) entry which is preliminary data.</text>
</comment>
<comment type="catalytic activity">
    <reaction evidence="1">
        <text>ATP + protein L-histidine = ADP + protein N-phospho-L-histidine.</text>
        <dbReference type="EC" id="2.7.13.3"/>
    </reaction>
</comment>
<dbReference type="InterPro" id="IPR004358">
    <property type="entry name" value="Sig_transdc_His_kin-like_C"/>
</dbReference>
<dbReference type="InterPro" id="IPR005467">
    <property type="entry name" value="His_kinase_dom"/>
</dbReference>
<dbReference type="RefSeq" id="WP_020214556.1">
    <property type="nucleotide sequence ID" value="NZ_JRLX01000013.1"/>
</dbReference>
<feature type="domain" description="Histidine kinase" evidence="5">
    <location>
        <begin position="419"/>
        <end position="659"/>
    </location>
</feature>
<dbReference type="Gene3D" id="1.10.287.130">
    <property type="match status" value="1"/>
</dbReference>
<gene>
    <name evidence="6" type="ORF">Q765_12815</name>
</gene>
<dbReference type="InterPro" id="IPR019734">
    <property type="entry name" value="TPR_rpt"/>
</dbReference>
<accession>A0A0A2M446</accession>
<evidence type="ECO:0000259" key="5">
    <source>
        <dbReference type="PROSITE" id="PS50109"/>
    </source>
</evidence>